<proteinExistence type="predicted"/>
<keyword evidence="2" id="KW-0472">Membrane</keyword>
<feature type="transmembrane region" description="Helical" evidence="2">
    <location>
        <begin position="6"/>
        <end position="28"/>
    </location>
</feature>
<sequence length="101" mass="12320">MADGLKMILAMALFFGAIYLYAIAPDIIEKRKQKKLLRKTLQKQEKRKEEVVQLQQQRDDNTTKIEDRRERIRQHFMWLEEMNAKIKRREQTQQEKNTLMQ</sequence>
<gene>
    <name evidence="3" type="ORF">MNBD_BACTEROID02-1942</name>
</gene>
<keyword evidence="2" id="KW-0812">Transmembrane</keyword>
<name>A0A3B0QKP9_9ZZZZ</name>
<keyword evidence="1" id="KW-0175">Coiled coil</keyword>
<protein>
    <submittedName>
        <fullName evidence="3">Uncharacterized protein</fullName>
    </submittedName>
</protein>
<accession>A0A3B0QKP9</accession>
<evidence type="ECO:0000313" key="3">
    <source>
        <dbReference type="EMBL" id="VAV82414.1"/>
    </source>
</evidence>
<evidence type="ECO:0000256" key="1">
    <source>
        <dbReference type="SAM" id="Coils"/>
    </source>
</evidence>
<feature type="coiled-coil region" evidence="1">
    <location>
        <begin position="27"/>
        <end position="57"/>
    </location>
</feature>
<dbReference type="AlphaFoldDB" id="A0A3B0QKP9"/>
<organism evidence="3">
    <name type="scientific">hydrothermal vent metagenome</name>
    <dbReference type="NCBI Taxonomy" id="652676"/>
    <lineage>
        <taxon>unclassified sequences</taxon>
        <taxon>metagenomes</taxon>
        <taxon>ecological metagenomes</taxon>
    </lineage>
</organism>
<evidence type="ECO:0000256" key="2">
    <source>
        <dbReference type="SAM" id="Phobius"/>
    </source>
</evidence>
<reference evidence="3" key="1">
    <citation type="submission" date="2018-06" db="EMBL/GenBank/DDBJ databases">
        <authorList>
            <person name="Zhirakovskaya E."/>
        </authorList>
    </citation>
    <scope>NUCLEOTIDE SEQUENCE</scope>
</reference>
<dbReference type="EMBL" id="UOEB01000002">
    <property type="protein sequence ID" value="VAV82414.1"/>
    <property type="molecule type" value="Genomic_DNA"/>
</dbReference>
<keyword evidence="2" id="KW-1133">Transmembrane helix</keyword>